<dbReference type="AlphaFoldDB" id="A0A9D2I281"/>
<sequence length="222" mass="23408">MDTNYSLSDIAAATGNGRNDGMWGGDGAWWLILFILFGMFGWGGFGGGYGGGGATNTPGFQGWATRSDIDAALSTQGIENGIQNISTQLCNGFNTLGSQMANCCCDLKQGQGEINYNMAAQTNILQNTVNNGLRDVIENQTAGVQRIIDTITQDKIQSLQTELQSAQLQLSNQAQTTSIINALRPTPTPSYPVMSPYTSIINPTGFTFGVNGCGCNTGCGCC</sequence>
<dbReference type="Proteomes" id="UP000886858">
    <property type="component" value="Unassembled WGS sequence"/>
</dbReference>
<proteinExistence type="predicted"/>
<keyword evidence="1" id="KW-0472">Membrane</keyword>
<evidence type="ECO:0000313" key="2">
    <source>
        <dbReference type="EMBL" id="HJA91911.1"/>
    </source>
</evidence>
<accession>A0A9D2I281</accession>
<dbReference type="EMBL" id="DWYY01000026">
    <property type="protein sequence ID" value="HJA91911.1"/>
    <property type="molecule type" value="Genomic_DNA"/>
</dbReference>
<organism evidence="2 3">
    <name type="scientific">Candidatus Eisenbergiella merdipullorum</name>
    <dbReference type="NCBI Taxonomy" id="2838553"/>
    <lineage>
        <taxon>Bacteria</taxon>
        <taxon>Bacillati</taxon>
        <taxon>Bacillota</taxon>
        <taxon>Clostridia</taxon>
        <taxon>Lachnospirales</taxon>
        <taxon>Lachnospiraceae</taxon>
        <taxon>Eisenbergiella</taxon>
    </lineage>
</organism>
<comment type="caution">
    <text evidence="2">The sequence shown here is derived from an EMBL/GenBank/DDBJ whole genome shotgun (WGS) entry which is preliminary data.</text>
</comment>
<gene>
    <name evidence="2" type="ORF">H9717_02130</name>
</gene>
<keyword evidence="1" id="KW-1133">Transmembrane helix</keyword>
<evidence type="ECO:0000256" key="1">
    <source>
        <dbReference type="SAM" id="Phobius"/>
    </source>
</evidence>
<evidence type="ECO:0000313" key="3">
    <source>
        <dbReference type="Proteomes" id="UP000886858"/>
    </source>
</evidence>
<name>A0A9D2I281_9FIRM</name>
<feature type="transmembrane region" description="Helical" evidence="1">
    <location>
        <begin position="27"/>
        <end position="45"/>
    </location>
</feature>
<reference evidence="2" key="1">
    <citation type="journal article" date="2021" name="PeerJ">
        <title>Extensive microbial diversity within the chicken gut microbiome revealed by metagenomics and culture.</title>
        <authorList>
            <person name="Gilroy R."/>
            <person name="Ravi A."/>
            <person name="Getino M."/>
            <person name="Pursley I."/>
            <person name="Horton D.L."/>
            <person name="Alikhan N.F."/>
            <person name="Baker D."/>
            <person name="Gharbi K."/>
            <person name="Hall N."/>
            <person name="Watson M."/>
            <person name="Adriaenssens E.M."/>
            <person name="Foster-Nyarko E."/>
            <person name="Jarju S."/>
            <person name="Secka A."/>
            <person name="Antonio M."/>
            <person name="Oren A."/>
            <person name="Chaudhuri R.R."/>
            <person name="La Ragione R."/>
            <person name="Hildebrand F."/>
            <person name="Pallen M.J."/>
        </authorList>
    </citation>
    <scope>NUCLEOTIDE SEQUENCE</scope>
    <source>
        <strain evidence="2">CHK179-7159</strain>
    </source>
</reference>
<keyword evidence="1" id="KW-0812">Transmembrane</keyword>
<protein>
    <submittedName>
        <fullName evidence="2">Uncharacterized protein</fullName>
    </submittedName>
</protein>
<reference evidence="2" key="2">
    <citation type="submission" date="2021-04" db="EMBL/GenBank/DDBJ databases">
        <authorList>
            <person name="Gilroy R."/>
        </authorList>
    </citation>
    <scope>NUCLEOTIDE SEQUENCE</scope>
    <source>
        <strain evidence="2">CHK179-7159</strain>
    </source>
</reference>